<dbReference type="EMBL" id="CYRY02045332">
    <property type="protein sequence ID" value="VCX40708.1"/>
    <property type="molecule type" value="Genomic_DNA"/>
</dbReference>
<keyword evidence="2" id="KW-0689">Ribosomal protein</keyword>
<evidence type="ECO:0000259" key="4">
    <source>
        <dbReference type="Pfam" id="PF00298"/>
    </source>
</evidence>
<keyword evidence="3" id="KW-0687">Ribonucleoprotein</keyword>
<evidence type="ECO:0000313" key="6">
    <source>
        <dbReference type="Proteomes" id="UP000269945"/>
    </source>
</evidence>
<organism evidence="5 6">
    <name type="scientific">Gulo gulo</name>
    <name type="common">Wolverine</name>
    <name type="synonym">Gluton</name>
    <dbReference type="NCBI Taxonomy" id="48420"/>
    <lineage>
        <taxon>Eukaryota</taxon>
        <taxon>Metazoa</taxon>
        <taxon>Chordata</taxon>
        <taxon>Craniata</taxon>
        <taxon>Vertebrata</taxon>
        <taxon>Euteleostomi</taxon>
        <taxon>Mammalia</taxon>
        <taxon>Eutheria</taxon>
        <taxon>Laurasiatheria</taxon>
        <taxon>Carnivora</taxon>
        <taxon>Caniformia</taxon>
        <taxon>Musteloidea</taxon>
        <taxon>Mustelidae</taxon>
        <taxon>Guloninae</taxon>
        <taxon>Gulo</taxon>
    </lineage>
</organism>
<evidence type="ECO:0000256" key="2">
    <source>
        <dbReference type="ARBA" id="ARBA00022980"/>
    </source>
</evidence>
<dbReference type="Pfam" id="PF00298">
    <property type="entry name" value="Ribosomal_L11"/>
    <property type="match status" value="1"/>
</dbReference>
<dbReference type="InterPro" id="IPR036769">
    <property type="entry name" value="Ribosomal_uL11_C_sf"/>
</dbReference>
<accession>A0A9X9MAE5</accession>
<sequence length="95" mass="10691">MRITGILTTQNRQTQTEKIPSVLALIIKALKELSRDRKKKNIKHNGNITFDEIINIAQQMLHGSLARELSGTIKEILGQPSLWVAMFMATTLMTS</sequence>
<gene>
    <name evidence="5" type="ORF">BN2614_LOCUS1</name>
</gene>
<proteinExistence type="inferred from homology"/>
<keyword evidence="6" id="KW-1185">Reference proteome</keyword>
<evidence type="ECO:0000313" key="5">
    <source>
        <dbReference type="EMBL" id="VCX40708.1"/>
    </source>
</evidence>
<comment type="caution">
    <text evidence="5">The sequence shown here is derived from an EMBL/GenBank/DDBJ whole genome shotgun (WGS) entry which is preliminary data.</text>
</comment>
<name>A0A9X9MAE5_GULGU</name>
<dbReference type="AlphaFoldDB" id="A0A9X9MAE5"/>
<evidence type="ECO:0000256" key="1">
    <source>
        <dbReference type="ARBA" id="ARBA00010537"/>
    </source>
</evidence>
<dbReference type="Proteomes" id="UP000269945">
    <property type="component" value="Unassembled WGS sequence"/>
</dbReference>
<comment type="similarity">
    <text evidence="1">Belongs to the universal ribosomal protein uL11 family.</text>
</comment>
<dbReference type="PANTHER" id="PTHR11661">
    <property type="entry name" value="60S RIBOSOMAL PROTEIN L12"/>
    <property type="match status" value="1"/>
</dbReference>
<dbReference type="InterPro" id="IPR000911">
    <property type="entry name" value="Ribosomal_uL11"/>
</dbReference>
<dbReference type="GO" id="GO:0070180">
    <property type="term" value="F:large ribosomal subunit rRNA binding"/>
    <property type="evidence" value="ECO:0007669"/>
    <property type="project" value="TreeGrafter"/>
</dbReference>
<dbReference type="GO" id="GO:0006412">
    <property type="term" value="P:translation"/>
    <property type="evidence" value="ECO:0007669"/>
    <property type="project" value="InterPro"/>
</dbReference>
<dbReference type="SMART" id="SM00649">
    <property type="entry name" value="RL11"/>
    <property type="match status" value="1"/>
</dbReference>
<reference evidence="5 6" key="1">
    <citation type="submission" date="2018-10" db="EMBL/GenBank/DDBJ databases">
        <authorList>
            <person name="Ekblom R."/>
            <person name="Jareborg N."/>
        </authorList>
    </citation>
    <scope>NUCLEOTIDE SEQUENCE [LARGE SCALE GENOMIC DNA]</scope>
    <source>
        <tissue evidence="5">Muscle</tissue>
    </source>
</reference>
<dbReference type="InterPro" id="IPR020783">
    <property type="entry name" value="Ribosomal_uL11_C"/>
</dbReference>
<dbReference type="Gene3D" id="1.10.10.250">
    <property type="entry name" value="Ribosomal protein L11, C-terminal domain"/>
    <property type="match status" value="1"/>
</dbReference>
<dbReference type="SUPFAM" id="SSF46906">
    <property type="entry name" value="Ribosomal protein L11, C-terminal domain"/>
    <property type="match status" value="1"/>
</dbReference>
<dbReference type="GO" id="GO:0022625">
    <property type="term" value="C:cytosolic large ribosomal subunit"/>
    <property type="evidence" value="ECO:0007669"/>
    <property type="project" value="TreeGrafter"/>
</dbReference>
<dbReference type="PANTHER" id="PTHR11661:SF2">
    <property type="entry name" value="LARGE RIBOSOMAL SUBUNIT PROTEIN UL11"/>
    <property type="match status" value="1"/>
</dbReference>
<protein>
    <recommendedName>
        <fullName evidence="4">Large ribosomal subunit protein uL11 C-terminal domain-containing protein</fullName>
    </recommendedName>
</protein>
<feature type="domain" description="Large ribosomal subunit protein uL11 C-terminal" evidence="4">
    <location>
        <begin position="18"/>
        <end position="79"/>
    </location>
</feature>
<dbReference type="GO" id="GO:0003735">
    <property type="term" value="F:structural constituent of ribosome"/>
    <property type="evidence" value="ECO:0007669"/>
    <property type="project" value="InterPro"/>
</dbReference>
<evidence type="ECO:0000256" key="3">
    <source>
        <dbReference type="ARBA" id="ARBA00023274"/>
    </source>
</evidence>